<protein>
    <submittedName>
        <fullName evidence="7">MFS transporter</fullName>
    </submittedName>
</protein>
<dbReference type="OrthoDB" id="5317164at2"/>
<feature type="transmembrane region" description="Helical" evidence="5">
    <location>
        <begin position="308"/>
        <end position="328"/>
    </location>
</feature>
<dbReference type="GO" id="GO:0022857">
    <property type="term" value="F:transmembrane transporter activity"/>
    <property type="evidence" value="ECO:0007669"/>
    <property type="project" value="InterPro"/>
</dbReference>
<evidence type="ECO:0000256" key="5">
    <source>
        <dbReference type="SAM" id="Phobius"/>
    </source>
</evidence>
<feature type="transmembrane region" description="Helical" evidence="5">
    <location>
        <begin position="106"/>
        <end position="128"/>
    </location>
</feature>
<dbReference type="CDD" id="cd17339">
    <property type="entry name" value="MFS_NIMT_CynX_like"/>
    <property type="match status" value="1"/>
</dbReference>
<organism evidence="7 8">
    <name type="scientific">Nesterenkonia natronophila</name>
    <dbReference type="NCBI Taxonomy" id="2174932"/>
    <lineage>
        <taxon>Bacteria</taxon>
        <taxon>Bacillati</taxon>
        <taxon>Actinomycetota</taxon>
        <taxon>Actinomycetes</taxon>
        <taxon>Micrococcales</taxon>
        <taxon>Micrococcaceae</taxon>
        <taxon>Nesterenkonia</taxon>
    </lineage>
</organism>
<name>A0A3A4G374_9MICC</name>
<feature type="transmembrane region" description="Helical" evidence="5">
    <location>
        <begin position="372"/>
        <end position="392"/>
    </location>
</feature>
<dbReference type="Pfam" id="PF07690">
    <property type="entry name" value="MFS_1"/>
    <property type="match status" value="1"/>
</dbReference>
<dbReference type="PROSITE" id="PS50850">
    <property type="entry name" value="MFS"/>
    <property type="match status" value="1"/>
</dbReference>
<feature type="transmembrane region" description="Helical" evidence="5">
    <location>
        <begin position="283"/>
        <end position="302"/>
    </location>
</feature>
<feature type="transmembrane region" description="Helical" evidence="5">
    <location>
        <begin position="46"/>
        <end position="65"/>
    </location>
</feature>
<evidence type="ECO:0000256" key="1">
    <source>
        <dbReference type="ARBA" id="ARBA00004651"/>
    </source>
</evidence>
<sequence length="398" mass="40966">MSSRASSTLVLLATVLLVTANLRPAITVVGPLIERIGSDTGLSPLSLGVLGAVPIVAFGLVAPFVHVMGRRFGLERTILISLLVLAGGTLLRSVPGGEAIPQAVTLYTGTAILSAGIGVGNVLVPAVVKRDFPEQVPLMTGVYTAALVGTAALFSGAAVPLADALGWELAFAVPAIFALLAAAGWSLRKQPASDAPKTSAPRLSGGGLPTTLWRQALAWQVTLYFGLQSTLFYTLLTWFPAIQTSHGINEASAGLWLGLFQAAGVVASLIVGQVMQRTPDQRGISAVVIAFMLVALLGIITAPELMPLWALCAGTSTGCSLLLALTFISLRAGSPRQVGKLSGMAQGVGYLLAAAGPVFAGALYQSVESWTPVLWCAMVVALAQGVLGHLAGRDVQVE</sequence>
<feature type="transmembrane region" description="Helical" evidence="5">
    <location>
        <begin position="221"/>
        <end position="241"/>
    </location>
</feature>
<gene>
    <name evidence="7" type="ORF">D3250_02415</name>
</gene>
<keyword evidence="8" id="KW-1185">Reference proteome</keyword>
<accession>A0A3A4G374</accession>
<comment type="caution">
    <text evidence="7">The sequence shown here is derived from an EMBL/GenBank/DDBJ whole genome shotgun (WGS) entry which is preliminary data.</text>
</comment>
<keyword evidence="2 5" id="KW-0812">Transmembrane</keyword>
<evidence type="ECO:0000256" key="3">
    <source>
        <dbReference type="ARBA" id="ARBA00022989"/>
    </source>
</evidence>
<dbReference type="InterPro" id="IPR036259">
    <property type="entry name" value="MFS_trans_sf"/>
</dbReference>
<evidence type="ECO:0000256" key="2">
    <source>
        <dbReference type="ARBA" id="ARBA00022692"/>
    </source>
</evidence>
<dbReference type="InterPro" id="IPR020846">
    <property type="entry name" value="MFS_dom"/>
</dbReference>
<feature type="transmembrane region" description="Helical" evidence="5">
    <location>
        <begin position="77"/>
        <end position="94"/>
    </location>
</feature>
<evidence type="ECO:0000313" key="8">
    <source>
        <dbReference type="Proteomes" id="UP000266615"/>
    </source>
</evidence>
<proteinExistence type="predicted"/>
<dbReference type="InterPro" id="IPR011701">
    <property type="entry name" value="MFS"/>
</dbReference>
<feature type="transmembrane region" description="Helical" evidence="5">
    <location>
        <begin position="348"/>
        <end position="366"/>
    </location>
</feature>
<evidence type="ECO:0000259" key="6">
    <source>
        <dbReference type="PROSITE" id="PS50850"/>
    </source>
</evidence>
<evidence type="ECO:0000313" key="7">
    <source>
        <dbReference type="EMBL" id="RJN32699.1"/>
    </source>
</evidence>
<keyword evidence="4 5" id="KW-0472">Membrane</keyword>
<keyword evidence="3 5" id="KW-1133">Transmembrane helix</keyword>
<feature type="domain" description="Major facilitator superfamily (MFS) profile" evidence="6">
    <location>
        <begin position="9"/>
        <end position="396"/>
    </location>
</feature>
<evidence type="ECO:0000256" key="4">
    <source>
        <dbReference type="ARBA" id="ARBA00023136"/>
    </source>
</evidence>
<reference evidence="7 8" key="1">
    <citation type="submission" date="2018-09" db="EMBL/GenBank/DDBJ databases">
        <title>Nesterenkonia natronophila sp. nov., an alkaliphilic actinobacteriume isolated from a soda lake, and emended description of the genus Nesterenkonia.</title>
        <authorList>
            <person name="Menes R.J."/>
            <person name="Iriarte A."/>
        </authorList>
    </citation>
    <scope>NUCLEOTIDE SEQUENCE [LARGE SCALE GENOMIC DNA]</scope>
    <source>
        <strain evidence="7 8">M8</strain>
    </source>
</reference>
<dbReference type="PANTHER" id="PTHR23523">
    <property type="match status" value="1"/>
</dbReference>
<dbReference type="EMBL" id="QYZP01000001">
    <property type="protein sequence ID" value="RJN32699.1"/>
    <property type="molecule type" value="Genomic_DNA"/>
</dbReference>
<dbReference type="InterPro" id="IPR052524">
    <property type="entry name" value="MFS_Cyanate_Porter"/>
</dbReference>
<feature type="transmembrane region" description="Helical" evidence="5">
    <location>
        <begin position="253"/>
        <end position="271"/>
    </location>
</feature>
<dbReference type="SUPFAM" id="SSF103473">
    <property type="entry name" value="MFS general substrate transporter"/>
    <property type="match status" value="1"/>
</dbReference>
<dbReference type="AlphaFoldDB" id="A0A3A4G374"/>
<feature type="transmembrane region" description="Helical" evidence="5">
    <location>
        <begin position="140"/>
        <end position="159"/>
    </location>
</feature>
<dbReference type="Gene3D" id="1.20.1250.20">
    <property type="entry name" value="MFS general substrate transporter like domains"/>
    <property type="match status" value="1"/>
</dbReference>
<dbReference type="RefSeq" id="WP_119901745.1">
    <property type="nucleotide sequence ID" value="NZ_QYZP01000001.1"/>
</dbReference>
<dbReference type="PANTHER" id="PTHR23523:SF2">
    <property type="entry name" value="2-NITROIMIDAZOLE TRANSPORTER"/>
    <property type="match status" value="1"/>
</dbReference>
<dbReference type="GO" id="GO:0005886">
    <property type="term" value="C:plasma membrane"/>
    <property type="evidence" value="ECO:0007669"/>
    <property type="project" value="UniProtKB-SubCell"/>
</dbReference>
<comment type="subcellular location">
    <subcellularLocation>
        <location evidence="1">Cell membrane</location>
        <topology evidence="1">Multi-pass membrane protein</topology>
    </subcellularLocation>
</comment>
<dbReference type="Proteomes" id="UP000266615">
    <property type="component" value="Unassembled WGS sequence"/>
</dbReference>
<feature type="transmembrane region" description="Helical" evidence="5">
    <location>
        <begin position="165"/>
        <end position="187"/>
    </location>
</feature>